<proteinExistence type="predicted"/>
<protein>
    <submittedName>
        <fullName evidence="1">Acylneuraminate cytidylyltransferase family protein</fullName>
    </submittedName>
</protein>
<reference evidence="1 2" key="1">
    <citation type="submission" date="2018-08" db="EMBL/GenBank/DDBJ databases">
        <title>A genome reference for cultivated species of the human gut microbiota.</title>
        <authorList>
            <person name="Zou Y."/>
            <person name="Xue W."/>
            <person name="Luo G."/>
        </authorList>
    </citation>
    <scope>NUCLEOTIDE SEQUENCE [LARGE SCALE GENOMIC DNA]</scope>
    <source>
        <strain evidence="1 2">AM26-26AC</strain>
    </source>
</reference>
<keyword evidence="1" id="KW-0808">Transferase</keyword>
<dbReference type="PANTHER" id="PTHR21485">
    <property type="entry name" value="HAD SUPERFAMILY MEMBERS CMAS AND KDSC"/>
    <property type="match status" value="1"/>
</dbReference>
<comment type="caution">
    <text evidence="1">The sequence shown here is derived from an EMBL/GenBank/DDBJ whole genome shotgun (WGS) entry which is preliminary data.</text>
</comment>
<keyword evidence="1" id="KW-0548">Nucleotidyltransferase</keyword>
<gene>
    <name evidence="1" type="ORF">DW701_12305</name>
</gene>
<dbReference type="SUPFAM" id="SSF53448">
    <property type="entry name" value="Nucleotide-diphospho-sugar transferases"/>
    <property type="match status" value="1"/>
</dbReference>
<dbReference type="PANTHER" id="PTHR21485:SF6">
    <property type="entry name" value="N-ACYLNEURAMINATE CYTIDYLYLTRANSFERASE-RELATED"/>
    <property type="match status" value="1"/>
</dbReference>
<dbReference type="InterPro" id="IPR029044">
    <property type="entry name" value="Nucleotide-diphossugar_trans"/>
</dbReference>
<dbReference type="GO" id="GO:0008781">
    <property type="term" value="F:N-acylneuraminate cytidylyltransferase activity"/>
    <property type="evidence" value="ECO:0007669"/>
    <property type="project" value="TreeGrafter"/>
</dbReference>
<name>A0A414M8F5_9BACE</name>
<accession>A0A414M8F5</accession>
<evidence type="ECO:0000313" key="1">
    <source>
        <dbReference type="EMBL" id="RHF06816.1"/>
    </source>
</evidence>
<dbReference type="AlphaFoldDB" id="A0A414M8F5"/>
<dbReference type="Gene3D" id="3.90.550.10">
    <property type="entry name" value="Spore Coat Polysaccharide Biosynthesis Protein SpsA, Chain A"/>
    <property type="match status" value="1"/>
</dbReference>
<dbReference type="Proteomes" id="UP000283538">
    <property type="component" value="Unassembled WGS sequence"/>
</dbReference>
<dbReference type="CDD" id="cd02513">
    <property type="entry name" value="CMP-NeuAc_Synthase"/>
    <property type="match status" value="1"/>
</dbReference>
<dbReference type="InterPro" id="IPR003329">
    <property type="entry name" value="Cytidylyl_trans"/>
</dbReference>
<evidence type="ECO:0000313" key="2">
    <source>
        <dbReference type="Proteomes" id="UP000283538"/>
    </source>
</evidence>
<dbReference type="EMBL" id="QSLA01000014">
    <property type="protein sequence ID" value="RHF06816.1"/>
    <property type="molecule type" value="Genomic_DNA"/>
</dbReference>
<dbReference type="RefSeq" id="WP_004292716.1">
    <property type="nucleotide sequence ID" value="NZ_JAQECU010000004.1"/>
</dbReference>
<dbReference type="Pfam" id="PF02348">
    <property type="entry name" value="CTP_transf_3"/>
    <property type="match status" value="1"/>
</dbReference>
<dbReference type="InterPro" id="IPR050793">
    <property type="entry name" value="CMP-NeuNAc_synthase"/>
</dbReference>
<sequence length="231" mass="26370">MNTLVIIPARGGSKGIPYKNIKQLQGRPLIYYTIDAARCITDDAHICISTDDNKIIKTVEDYGISVPFKRPDALATDTAGTYEVLLHALNCYEKRGELIDVVILLQATSPFRTGKHIKEAMKLYRPDIDMVVSVKETDSNPYYVCFEEDREGFLHLSKGDGSYTRRQDCPPVYEYNGAIYIINPNSLKSMPLNKFTKRIKYVMDREHSIDLDTTMDWYMAEYMINTGMVTP</sequence>
<organism evidence="1 2">
    <name type="scientific">Bacteroides eggerthii</name>
    <dbReference type="NCBI Taxonomy" id="28111"/>
    <lineage>
        <taxon>Bacteria</taxon>
        <taxon>Pseudomonadati</taxon>
        <taxon>Bacteroidota</taxon>
        <taxon>Bacteroidia</taxon>
        <taxon>Bacteroidales</taxon>
        <taxon>Bacteroidaceae</taxon>
        <taxon>Bacteroides</taxon>
    </lineage>
</organism>